<dbReference type="InterPro" id="IPR011066">
    <property type="entry name" value="MscS_channel_C_sf"/>
</dbReference>
<dbReference type="InterPro" id="IPR010920">
    <property type="entry name" value="LSM_dom_sf"/>
</dbReference>
<dbReference type="InterPro" id="IPR006685">
    <property type="entry name" value="MscS_channel_2nd"/>
</dbReference>
<feature type="transmembrane region" description="Helical" evidence="8">
    <location>
        <begin position="334"/>
        <end position="355"/>
    </location>
</feature>
<evidence type="ECO:0000256" key="5">
    <source>
        <dbReference type="ARBA" id="ARBA00022989"/>
    </source>
</evidence>
<protein>
    <recommendedName>
        <fullName evidence="9">Dof-type domain-containing protein</fullName>
    </recommendedName>
</protein>
<dbReference type="Gene3D" id="1.10.287.1260">
    <property type="match status" value="1"/>
</dbReference>
<dbReference type="SUPFAM" id="SSF82861">
    <property type="entry name" value="Mechanosensitive channel protein MscS (YggB), transmembrane region"/>
    <property type="match status" value="1"/>
</dbReference>
<feature type="domain" description="Dof-type" evidence="9">
    <location>
        <begin position="99"/>
        <end position="153"/>
    </location>
</feature>
<evidence type="ECO:0000313" key="10">
    <source>
        <dbReference type="EMBL" id="CAK9267871.1"/>
    </source>
</evidence>
<sequence>MGGKKGGAGGDPAIKLFGRTIPVTGGGSDEPAEAAEDEKSLKSGKQETDLTMTATGTNSVAVATAEDSQGRSNEHKEAEEGGQEVGGEGKNLKKPDKPAPCPRCESLDTKFCYYNNYNINQPRHFCKNCQRYWTAGGTLRNVPVGAGRRKNKHVGLQARNGTMADQSVVAMVEADSQESGEISMMEGFQVAGEVHQITAMNGSQNGVNGAGELPSEVEKKEVVDELGDAGVLAAGGTGGPFGFYNGAWPYGFNVGWSGTVPAGSHQVVGTGQLLSGNGMATWNTPPNGVWTGAGKGLNSMGDMLVGAWEAARESAREIVPVLQKWMDPSGTESIAQLVAPASAAVGVSLAAWFVLPRVLRTLHSYVESGPTAHLLRRTPEEKSEYKDSVFGALEMPARLLATVVTFSYLGYVVAPTSIGAHYLTRIWSGATVISIIWFLYRWKSNVFAHIVAGKTTAGGERERYLLMDRISSIGLLVLGAMAFAEACGVAVQSVLTVGGIGGVATAFAARDILGNMLSGVFIQFTRPFTVGDSINAGSVSGQVVEMGFHSTQLLNSDKFPIVVPNSYFSNQVIINKSRAQWRGLSLNLPVRLMDFDKIPSITANIRSMLNSHPRVFLEKEKPRCHVSQVGPSSLIIAITCNLKPMGTDDYLVAQEELLMQAAKIVNNSGAVLGADCAS</sequence>
<evidence type="ECO:0000256" key="4">
    <source>
        <dbReference type="ARBA" id="ARBA00022692"/>
    </source>
</evidence>
<evidence type="ECO:0000256" key="8">
    <source>
        <dbReference type="SAM" id="Phobius"/>
    </source>
</evidence>
<dbReference type="Pfam" id="PF00924">
    <property type="entry name" value="MS_channel_2nd"/>
    <property type="match status" value="1"/>
</dbReference>
<dbReference type="SUPFAM" id="SSF50182">
    <property type="entry name" value="Sm-like ribonucleoproteins"/>
    <property type="match status" value="1"/>
</dbReference>
<accession>A0ABP0WNY3</accession>
<evidence type="ECO:0000313" key="11">
    <source>
        <dbReference type="Proteomes" id="UP001497444"/>
    </source>
</evidence>
<reference evidence="10 11" key="1">
    <citation type="submission" date="2024-02" db="EMBL/GenBank/DDBJ databases">
        <authorList>
            <consortium name="ELIXIR-Norway"/>
            <consortium name="Elixir Norway"/>
        </authorList>
    </citation>
    <scope>NUCLEOTIDE SEQUENCE [LARGE SCALE GENOMIC DNA]</scope>
</reference>
<keyword evidence="6 8" id="KW-0472">Membrane</keyword>
<keyword evidence="11" id="KW-1185">Reference proteome</keyword>
<dbReference type="Gene3D" id="2.30.30.60">
    <property type="match status" value="1"/>
</dbReference>
<comment type="subcellular location">
    <subcellularLocation>
        <location evidence="1">Cell membrane</location>
        <topology evidence="1">Multi-pass membrane protein</topology>
    </subcellularLocation>
</comment>
<dbReference type="PANTHER" id="PTHR30566:SF5">
    <property type="entry name" value="MECHANOSENSITIVE ION CHANNEL PROTEIN 1, MITOCHONDRIAL-RELATED"/>
    <property type="match status" value="1"/>
</dbReference>
<organism evidence="10 11">
    <name type="scientific">Sphagnum jensenii</name>
    <dbReference type="NCBI Taxonomy" id="128206"/>
    <lineage>
        <taxon>Eukaryota</taxon>
        <taxon>Viridiplantae</taxon>
        <taxon>Streptophyta</taxon>
        <taxon>Embryophyta</taxon>
        <taxon>Bryophyta</taxon>
        <taxon>Sphagnophytina</taxon>
        <taxon>Sphagnopsida</taxon>
        <taxon>Sphagnales</taxon>
        <taxon>Sphagnaceae</taxon>
        <taxon>Sphagnum</taxon>
    </lineage>
</organism>
<keyword evidence="4 8" id="KW-0812">Transmembrane</keyword>
<dbReference type="InterPro" id="IPR023408">
    <property type="entry name" value="MscS_beta-dom_sf"/>
</dbReference>
<dbReference type="InterPro" id="IPR003851">
    <property type="entry name" value="Znf_Dof"/>
</dbReference>
<feature type="compositionally biased region" description="Gly residues" evidence="7">
    <location>
        <begin position="1"/>
        <end position="10"/>
    </location>
</feature>
<dbReference type="PANTHER" id="PTHR30566">
    <property type="entry name" value="YNAI-RELATED MECHANOSENSITIVE ION CHANNEL"/>
    <property type="match status" value="1"/>
</dbReference>
<name>A0ABP0WNY3_9BRYO</name>
<evidence type="ECO:0000256" key="6">
    <source>
        <dbReference type="ARBA" id="ARBA00023136"/>
    </source>
</evidence>
<evidence type="ECO:0000259" key="9">
    <source>
        <dbReference type="PROSITE" id="PS50884"/>
    </source>
</evidence>
<dbReference type="Pfam" id="PF02701">
    <property type="entry name" value="Zn_ribbon_Dof"/>
    <property type="match status" value="1"/>
</dbReference>
<dbReference type="EMBL" id="OZ020097">
    <property type="protein sequence ID" value="CAK9267871.1"/>
    <property type="molecule type" value="Genomic_DNA"/>
</dbReference>
<feature type="compositionally biased region" description="Basic and acidic residues" evidence="7">
    <location>
        <begin position="37"/>
        <end position="48"/>
    </location>
</feature>
<evidence type="ECO:0000256" key="7">
    <source>
        <dbReference type="SAM" id="MobiDB-lite"/>
    </source>
</evidence>
<feature type="compositionally biased region" description="Basic and acidic residues" evidence="7">
    <location>
        <begin position="68"/>
        <end position="79"/>
    </location>
</feature>
<feature type="region of interest" description="Disordered" evidence="7">
    <location>
        <begin position="1"/>
        <end position="100"/>
    </location>
</feature>
<evidence type="ECO:0000256" key="2">
    <source>
        <dbReference type="ARBA" id="ARBA00008017"/>
    </source>
</evidence>
<evidence type="ECO:0000256" key="1">
    <source>
        <dbReference type="ARBA" id="ARBA00004651"/>
    </source>
</evidence>
<feature type="transmembrane region" description="Helical" evidence="8">
    <location>
        <begin position="395"/>
        <end position="414"/>
    </location>
</feature>
<feature type="transmembrane region" description="Helical" evidence="8">
    <location>
        <begin position="464"/>
        <end position="484"/>
    </location>
</feature>
<dbReference type="InterPro" id="IPR011014">
    <property type="entry name" value="MscS_channel_TM-2"/>
</dbReference>
<gene>
    <name evidence="10" type="ORF">CSSPJE1EN1_LOCUS13349</name>
</gene>
<comment type="similarity">
    <text evidence="2">Belongs to the MscS (TC 1.A.23) family.</text>
</comment>
<dbReference type="SUPFAM" id="SSF82689">
    <property type="entry name" value="Mechanosensitive channel protein MscS (YggB), C-terminal domain"/>
    <property type="match status" value="1"/>
</dbReference>
<proteinExistence type="inferred from homology"/>
<keyword evidence="5 8" id="KW-1133">Transmembrane helix</keyword>
<feature type="transmembrane region" description="Helical" evidence="8">
    <location>
        <begin position="420"/>
        <end position="440"/>
    </location>
</feature>
<feature type="compositionally biased region" description="Polar residues" evidence="7">
    <location>
        <begin position="49"/>
        <end position="67"/>
    </location>
</feature>
<dbReference type="PROSITE" id="PS01361">
    <property type="entry name" value="ZF_DOF_1"/>
    <property type="match status" value="1"/>
</dbReference>
<dbReference type="Proteomes" id="UP001497444">
    <property type="component" value="Chromosome 2"/>
</dbReference>
<evidence type="ECO:0000256" key="3">
    <source>
        <dbReference type="ARBA" id="ARBA00022475"/>
    </source>
</evidence>
<keyword evidence="3" id="KW-1003">Cell membrane</keyword>
<dbReference type="PROSITE" id="PS50884">
    <property type="entry name" value="ZF_DOF_2"/>
    <property type="match status" value="1"/>
</dbReference>